<dbReference type="Pfam" id="PF12704">
    <property type="entry name" value="MacB_PCD"/>
    <property type="match status" value="1"/>
</dbReference>
<dbReference type="GO" id="GO:0005886">
    <property type="term" value="C:plasma membrane"/>
    <property type="evidence" value="ECO:0007669"/>
    <property type="project" value="UniProtKB-SubCell"/>
</dbReference>
<evidence type="ECO:0000256" key="4">
    <source>
        <dbReference type="ARBA" id="ARBA00022989"/>
    </source>
</evidence>
<name>A0A4Q7MUE2_9BACT</name>
<dbReference type="InterPro" id="IPR050250">
    <property type="entry name" value="Macrolide_Exporter_MacB"/>
</dbReference>
<proteinExistence type="predicted"/>
<dbReference type="RefSeq" id="WP_130542702.1">
    <property type="nucleotide sequence ID" value="NZ_CP042431.1"/>
</dbReference>
<dbReference type="Pfam" id="PF02687">
    <property type="entry name" value="FtsX"/>
    <property type="match status" value="2"/>
</dbReference>
<dbReference type="AlphaFoldDB" id="A0A4Q7MUE2"/>
<feature type="transmembrane region" description="Helical" evidence="6">
    <location>
        <begin position="278"/>
        <end position="300"/>
    </location>
</feature>
<feature type="transmembrane region" description="Helical" evidence="6">
    <location>
        <begin position="334"/>
        <end position="355"/>
    </location>
</feature>
<feature type="transmembrane region" description="Helical" evidence="6">
    <location>
        <begin position="729"/>
        <end position="749"/>
    </location>
</feature>
<reference evidence="9 10" key="1">
    <citation type="submission" date="2019-02" db="EMBL/GenBank/DDBJ databases">
        <title>Genomic Encyclopedia of Type Strains, Phase IV (KMG-IV): sequencing the most valuable type-strain genomes for metagenomic binning, comparative biology and taxonomic classification.</title>
        <authorList>
            <person name="Goeker M."/>
        </authorList>
    </citation>
    <scope>NUCLEOTIDE SEQUENCE [LARGE SCALE GENOMIC DNA]</scope>
    <source>
        <strain evidence="9 10">DSM 18116</strain>
    </source>
</reference>
<dbReference type="InterPro" id="IPR003838">
    <property type="entry name" value="ABC3_permease_C"/>
</dbReference>
<feature type="domain" description="ABC3 transporter permease C-terminal" evidence="7">
    <location>
        <begin position="284"/>
        <end position="399"/>
    </location>
</feature>
<evidence type="ECO:0000256" key="2">
    <source>
        <dbReference type="ARBA" id="ARBA00022475"/>
    </source>
</evidence>
<keyword evidence="4 6" id="KW-1133">Transmembrane helix</keyword>
<evidence type="ECO:0000256" key="5">
    <source>
        <dbReference type="ARBA" id="ARBA00023136"/>
    </source>
</evidence>
<feature type="transmembrane region" description="Helical" evidence="6">
    <location>
        <begin position="417"/>
        <end position="440"/>
    </location>
</feature>
<evidence type="ECO:0000313" key="9">
    <source>
        <dbReference type="EMBL" id="RZS72267.1"/>
    </source>
</evidence>
<dbReference type="PANTHER" id="PTHR30572">
    <property type="entry name" value="MEMBRANE COMPONENT OF TRANSPORTER-RELATED"/>
    <property type="match status" value="1"/>
</dbReference>
<feature type="transmembrane region" description="Helical" evidence="6">
    <location>
        <begin position="21"/>
        <end position="42"/>
    </location>
</feature>
<evidence type="ECO:0000256" key="1">
    <source>
        <dbReference type="ARBA" id="ARBA00004651"/>
    </source>
</evidence>
<organism evidence="9 10">
    <name type="scientific">Pseudobacter ginsenosidimutans</name>
    <dbReference type="NCBI Taxonomy" id="661488"/>
    <lineage>
        <taxon>Bacteria</taxon>
        <taxon>Pseudomonadati</taxon>
        <taxon>Bacteroidota</taxon>
        <taxon>Chitinophagia</taxon>
        <taxon>Chitinophagales</taxon>
        <taxon>Chitinophagaceae</taxon>
        <taxon>Pseudobacter</taxon>
    </lineage>
</organism>
<feature type="transmembrane region" description="Helical" evidence="6">
    <location>
        <begin position="674"/>
        <end position="693"/>
    </location>
</feature>
<comment type="subcellular location">
    <subcellularLocation>
        <location evidence="1">Cell membrane</location>
        <topology evidence="1">Multi-pass membrane protein</topology>
    </subcellularLocation>
</comment>
<keyword evidence="3 6" id="KW-0812">Transmembrane</keyword>
<accession>A0A4Q7MUE2</accession>
<sequence length="797" mass="90176">MFRNYFKTAWRNLSRNKTATLINITGLMIGMTCCLLIGLYAWHEMSYDNFHEKKDRIARVIMAYQFSGEKGNKGDFTSTKVLPTFQRNFPEVESGARMMLNNGIITVGDKQFEESKILFADSSMLKVFSFRLLKGNPEHALSGLFKMVLSASTAKKYFGDQNPVGQIVKFGARAQPFEITGIVEDCPSNSQIKYDMIASFSSKQQNQEQTYFNANYTTYLLFKDPSGIASLQEKLPAFMKEETKNMSNTTINFFLEPFKDIHLYSEYDAMEPNTSINYIYIIGSVALLILAIACFTYINLSTARSMERAKEVGIRKVVGAEKSQIFRQFLSESVILSSIALILSFGLAILLLPVFNHLSDRQLEPRLLFSPFVIGMCFFAIICIGVLAGSYPAIVLSAFQPVRVLKGAFKSTSSGALLRKSLIVFQFSISAFLIIATFIIQKQLHFIQNKKLGYEREHVLVLPYDDNVRKNLSTIRTEFKSHPDILNVSRTSNAPTQINSGYNMRSASMPETEQISVNAVIIDEEYIKTTGIQIIAGEDLNQQDMLDVASMEPDAKRYYHFILNESAAATMGWTPQEAIGKLFWLDESRPGIVKAVVKDFNFQSMHTPIKPLVLFPEPWARQLLVKVSGKNIEQALEHMEAKWKQLVPTRPFNYHFLDEDFDKLYRSEIRLGKVINVFAGIAISLACLGLFGLSSYTTQQRIKEIGVRRVIGASVFNIVFLLSKDFVKFVIISFAIATPMAWWIMSNWLQDYAYAIKMPVWVFALAAVLIIIITLITISFQSIRAALMNPVKSLRSE</sequence>
<dbReference type="GO" id="GO:0022857">
    <property type="term" value="F:transmembrane transporter activity"/>
    <property type="evidence" value="ECO:0007669"/>
    <property type="project" value="TreeGrafter"/>
</dbReference>
<protein>
    <submittedName>
        <fullName evidence="9">Putative ABC transport system permease protein</fullName>
    </submittedName>
</protein>
<dbReference type="OrthoDB" id="1451596at2"/>
<keyword evidence="5 6" id="KW-0472">Membrane</keyword>
<feature type="transmembrane region" description="Helical" evidence="6">
    <location>
        <begin position="761"/>
        <end position="783"/>
    </location>
</feature>
<dbReference type="InterPro" id="IPR025857">
    <property type="entry name" value="MacB_PCD"/>
</dbReference>
<evidence type="ECO:0000259" key="7">
    <source>
        <dbReference type="Pfam" id="PF02687"/>
    </source>
</evidence>
<comment type="caution">
    <text evidence="9">The sequence shown here is derived from an EMBL/GenBank/DDBJ whole genome shotgun (WGS) entry which is preliminary data.</text>
</comment>
<evidence type="ECO:0000256" key="3">
    <source>
        <dbReference type="ARBA" id="ARBA00022692"/>
    </source>
</evidence>
<dbReference type="PANTHER" id="PTHR30572:SF18">
    <property type="entry name" value="ABC-TYPE MACROLIDE FAMILY EXPORT SYSTEM PERMEASE COMPONENT 2"/>
    <property type="match status" value="1"/>
</dbReference>
<feature type="transmembrane region" description="Helical" evidence="6">
    <location>
        <begin position="367"/>
        <end position="396"/>
    </location>
</feature>
<dbReference type="Proteomes" id="UP000293874">
    <property type="component" value="Unassembled WGS sequence"/>
</dbReference>
<dbReference type="EMBL" id="SGXA01000002">
    <property type="protein sequence ID" value="RZS72267.1"/>
    <property type="molecule type" value="Genomic_DNA"/>
</dbReference>
<feature type="domain" description="MacB-like periplasmic core" evidence="8">
    <location>
        <begin position="20"/>
        <end position="236"/>
    </location>
</feature>
<gene>
    <name evidence="9" type="ORF">EV199_4183</name>
</gene>
<keyword evidence="2" id="KW-1003">Cell membrane</keyword>
<evidence type="ECO:0000259" key="8">
    <source>
        <dbReference type="Pfam" id="PF12704"/>
    </source>
</evidence>
<evidence type="ECO:0000313" key="10">
    <source>
        <dbReference type="Proteomes" id="UP000293874"/>
    </source>
</evidence>
<evidence type="ECO:0000256" key="6">
    <source>
        <dbReference type="SAM" id="Phobius"/>
    </source>
</evidence>
<feature type="domain" description="ABC3 transporter permease C-terminal" evidence="7">
    <location>
        <begin position="676"/>
        <end position="790"/>
    </location>
</feature>
<keyword evidence="10" id="KW-1185">Reference proteome</keyword>